<evidence type="ECO:0000313" key="2">
    <source>
        <dbReference type="Proteomes" id="UP000072421"/>
    </source>
</evidence>
<dbReference type="AlphaFoldDB" id="A0A127P5L9"/>
<dbReference type="Proteomes" id="UP000072421">
    <property type="component" value="Chromosome"/>
</dbReference>
<organism evidence="1">
    <name type="scientific">Collimonas fungivorans</name>
    <dbReference type="NCBI Taxonomy" id="158899"/>
    <lineage>
        <taxon>Bacteria</taxon>
        <taxon>Pseudomonadati</taxon>
        <taxon>Pseudomonadota</taxon>
        <taxon>Betaproteobacteria</taxon>
        <taxon>Burkholderiales</taxon>
        <taxon>Oxalobacteraceae</taxon>
        <taxon>Collimonas</taxon>
    </lineage>
</organism>
<protein>
    <submittedName>
        <fullName evidence="1">Uncharacterized protein</fullName>
    </submittedName>
</protein>
<gene>
    <name evidence="1" type="ORF">CFter6_0312</name>
</gene>
<sequence>MPGLPAQMPHILRKVQLKDWVRISLLGFSAMQQPVNSDSFGVFYFL</sequence>
<reference evidence="1 2" key="1">
    <citation type="submission" date="2015-11" db="EMBL/GenBank/DDBJ databases">
        <title>Exploring the genomic traits of fungus-feeding bacterial genus Collimonas.</title>
        <authorList>
            <person name="Song C."/>
            <person name="Schmidt R."/>
            <person name="de Jager V."/>
            <person name="Krzyzanowska D."/>
            <person name="Jongedijk E."/>
            <person name="Cankar K."/>
            <person name="Beekwilder J."/>
            <person name="van Veen A."/>
            <person name="de Boer W."/>
            <person name="van Veen J.A."/>
            <person name="Garbeva P."/>
        </authorList>
    </citation>
    <scope>NUCLEOTIDE SEQUENCE [LARGE SCALE GENOMIC DNA]</scope>
    <source>
        <strain evidence="1 2">Ter6</strain>
    </source>
</reference>
<name>A0A127P5L9_9BURK</name>
<dbReference type="EMBL" id="CP013232">
    <property type="protein sequence ID" value="AMO93043.1"/>
    <property type="molecule type" value="Genomic_DNA"/>
</dbReference>
<accession>A0A127P5L9</accession>
<dbReference type="PATRIC" id="fig|158899.10.peg.306"/>
<evidence type="ECO:0000313" key="1">
    <source>
        <dbReference type="EMBL" id="AMO93043.1"/>
    </source>
</evidence>
<proteinExistence type="predicted"/>